<organism evidence="1 2">
    <name type="scientific">Orbilia ellipsospora</name>
    <dbReference type="NCBI Taxonomy" id="2528407"/>
    <lineage>
        <taxon>Eukaryota</taxon>
        <taxon>Fungi</taxon>
        <taxon>Dikarya</taxon>
        <taxon>Ascomycota</taxon>
        <taxon>Pezizomycotina</taxon>
        <taxon>Orbiliomycetes</taxon>
        <taxon>Orbiliales</taxon>
        <taxon>Orbiliaceae</taxon>
        <taxon>Orbilia</taxon>
    </lineage>
</organism>
<name>A0AAV9XAE5_9PEZI</name>
<keyword evidence="2" id="KW-1185">Reference proteome</keyword>
<gene>
    <name evidence="1" type="ORF">TWF694_011036</name>
</gene>
<protein>
    <submittedName>
        <fullName evidence="1">Uncharacterized protein</fullName>
    </submittedName>
</protein>
<dbReference type="Proteomes" id="UP001365542">
    <property type="component" value="Unassembled WGS sequence"/>
</dbReference>
<sequence>MGLADAVIGCQRMKKRYQCGGEFDAEITHFCSSHPPDSKIECKNMSTAGIKYVPKLCKRCRELAKSRRKAKELRSVLNTLENTIPRNETAIEQKRIDLHTELLNGSWWESLNHSE</sequence>
<dbReference type="AlphaFoldDB" id="A0AAV9XAE5"/>
<accession>A0AAV9XAE5</accession>
<comment type="caution">
    <text evidence="1">The sequence shown here is derived from an EMBL/GenBank/DDBJ whole genome shotgun (WGS) entry which is preliminary data.</text>
</comment>
<evidence type="ECO:0000313" key="1">
    <source>
        <dbReference type="EMBL" id="KAK6538154.1"/>
    </source>
</evidence>
<proteinExistence type="predicted"/>
<evidence type="ECO:0000313" key="2">
    <source>
        <dbReference type="Proteomes" id="UP001365542"/>
    </source>
</evidence>
<reference evidence="1 2" key="1">
    <citation type="submission" date="2019-10" db="EMBL/GenBank/DDBJ databases">
        <authorList>
            <person name="Palmer J.M."/>
        </authorList>
    </citation>
    <scope>NUCLEOTIDE SEQUENCE [LARGE SCALE GENOMIC DNA]</scope>
    <source>
        <strain evidence="1 2">TWF694</strain>
    </source>
</reference>
<dbReference type="EMBL" id="JAVHJO010000008">
    <property type="protein sequence ID" value="KAK6538154.1"/>
    <property type="molecule type" value="Genomic_DNA"/>
</dbReference>